<dbReference type="Gene3D" id="1.20.1280.50">
    <property type="match status" value="1"/>
</dbReference>
<dbReference type="SMART" id="SM00256">
    <property type="entry name" value="FBOX"/>
    <property type="match status" value="1"/>
</dbReference>
<accession>A0A6J0NE21</accession>
<keyword evidence="2" id="KW-1185">Reference proteome</keyword>
<reference evidence="3" key="2">
    <citation type="submission" date="2025-08" db="UniProtKB">
        <authorList>
            <consortium name="RefSeq"/>
        </authorList>
    </citation>
    <scope>IDENTIFICATION</scope>
    <source>
        <tissue evidence="3">Leaf</tissue>
    </source>
</reference>
<feature type="domain" description="F-box" evidence="1">
    <location>
        <begin position="6"/>
        <end position="52"/>
    </location>
</feature>
<dbReference type="CDD" id="cd22152">
    <property type="entry name" value="F-box_AtAFR-like"/>
    <property type="match status" value="1"/>
</dbReference>
<dbReference type="Pfam" id="PF25210">
    <property type="entry name" value="Kelch_FKB95"/>
    <property type="match status" value="1"/>
</dbReference>
<dbReference type="AlphaFoldDB" id="A0A6J0NE21"/>
<dbReference type="PROSITE" id="PS50181">
    <property type="entry name" value="FBOX"/>
    <property type="match status" value="1"/>
</dbReference>
<proteinExistence type="predicted"/>
<reference evidence="2" key="1">
    <citation type="journal article" date="2019" name="Database">
        <title>The radish genome database (RadishGD): an integrated information resource for radish genomics.</title>
        <authorList>
            <person name="Yu H.J."/>
            <person name="Baek S."/>
            <person name="Lee Y.J."/>
            <person name="Cho A."/>
            <person name="Mun J.H."/>
        </authorList>
    </citation>
    <scope>NUCLEOTIDE SEQUENCE [LARGE SCALE GENOMIC DNA]</scope>
    <source>
        <strain evidence="2">cv. WK10039</strain>
    </source>
</reference>
<protein>
    <submittedName>
        <fullName evidence="3">F-box/kelch-repeat protein At4g38940</fullName>
    </submittedName>
</protein>
<evidence type="ECO:0000313" key="2">
    <source>
        <dbReference type="Proteomes" id="UP000504610"/>
    </source>
</evidence>
<dbReference type="InterPro" id="IPR001810">
    <property type="entry name" value="F-box_dom"/>
</dbReference>
<organism evidence="2 3">
    <name type="scientific">Raphanus sativus</name>
    <name type="common">Radish</name>
    <name type="synonym">Raphanus raphanistrum var. sativus</name>
    <dbReference type="NCBI Taxonomy" id="3726"/>
    <lineage>
        <taxon>Eukaryota</taxon>
        <taxon>Viridiplantae</taxon>
        <taxon>Streptophyta</taxon>
        <taxon>Embryophyta</taxon>
        <taxon>Tracheophyta</taxon>
        <taxon>Spermatophyta</taxon>
        <taxon>Magnoliopsida</taxon>
        <taxon>eudicotyledons</taxon>
        <taxon>Gunneridae</taxon>
        <taxon>Pentapetalae</taxon>
        <taxon>rosids</taxon>
        <taxon>malvids</taxon>
        <taxon>Brassicales</taxon>
        <taxon>Brassicaceae</taxon>
        <taxon>Brassiceae</taxon>
        <taxon>Raphanus</taxon>
    </lineage>
</organism>
<dbReference type="Proteomes" id="UP000504610">
    <property type="component" value="Chromosome 4"/>
</dbReference>
<dbReference type="PANTHER" id="PTHR24414">
    <property type="entry name" value="F-BOX/KELCH-REPEAT PROTEIN SKIP4"/>
    <property type="match status" value="1"/>
</dbReference>
<dbReference type="InterPro" id="IPR015915">
    <property type="entry name" value="Kelch-typ_b-propeller"/>
</dbReference>
<dbReference type="InterPro" id="IPR057499">
    <property type="entry name" value="Kelch_FKB95"/>
</dbReference>
<dbReference type="Gene3D" id="2.120.10.80">
    <property type="entry name" value="Kelch-type beta propeller"/>
    <property type="match status" value="1"/>
</dbReference>
<dbReference type="InterPro" id="IPR050354">
    <property type="entry name" value="F-box/kelch-repeat_ARATH"/>
</dbReference>
<gene>
    <name evidence="3" type="primary">LOC108853804</name>
</gene>
<evidence type="ECO:0000313" key="3">
    <source>
        <dbReference type="RefSeq" id="XP_018482749.2"/>
    </source>
</evidence>
<sequence>MMNEPPSLITSLPEDVVLDILARVPRYNYPTLSLVCKHFQSLVASPEIYARRSLLMCTESYLYVLLFSTRTLNDRWHVLSQKASGNRSFALISSLLDMPCCESFVAVGSRIYMFGANGIDEMTSSSAFMIDCIYHTVQPLPNMPIPMRGTAAAYFDDKIYVVGHCSMKSTVMVVFNTKTQMWEPGSIKPDTSLETWNFGFMVVMADKVYMKSNYVNSFIYVPKESKWETVDEMMNSKQWTNNPCVVDGILYYYDGYVQNCLRVYDSKQKCWGVVNGLEELMAEIQRPHRSNTVRFGRNLALYFCKREEQQGNRTTSNIWCAEISLERRQGGEIWGKVEWCDQVIVAEDWEFTLSVSVMV</sequence>
<dbReference type="KEGG" id="rsz:108853804"/>
<dbReference type="PANTHER" id="PTHR24414:SF121">
    <property type="entry name" value="F-BOX DOMAIN-CONTAINING PROTEIN"/>
    <property type="match status" value="1"/>
</dbReference>
<dbReference type="RefSeq" id="XP_018482749.2">
    <property type="nucleotide sequence ID" value="XM_018627247.2"/>
</dbReference>
<dbReference type="OrthoDB" id="1026411at2759"/>
<dbReference type="InterPro" id="IPR036047">
    <property type="entry name" value="F-box-like_dom_sf"/>
</dbReference>
<dbReference type="SUPFAM" id="SSF117281">
    <property type="entry name" value="Kelch motif"/>
    <property type="match status" value="1"/>
</dbReference>
<dbReference type="SUPFAM" id="SSF81383">
    <property type="entry name" value="F-box domain"/>
    <property type="match status" value="1"/>
</dbReference>
<evidence type="ECO:0000259" key="1">
    <source>
        <dbReference type="PROSITE" id="PS50181"/>
    </source>
</evidence>
<dbReference type="Pfam" id="PF00646">
    <property type="entry name" value="F-box"/>
    <property type="match status" value="1"/>
</dbReference>
<name>A0A6J0NE21_RAPSA</name>
<dbReference type="GeneID" id="108853804"/>